<evidence type="ECO:0000259" key="7">
    <source>
        <dbReference type="Pfam" id="PF08543"/>
    </source>
</evidence>
<dbReference type="AlphaFoldDB" id="A0A076FB20"/>
<dbReference type="GO" id="GO:0005524">
    <property type="term" value="F:ATP binding"/>
    <property type="evidence" value="ECO:0007669"/>
    <property type="project" value="UniProtKB-KW"/>
</dbReference>
<comment type="pathway">
    <text evidence="1">Cofactor biosynthesis; thiamine diphosphate biosynthesis.</text>
</comment>
<dbReference type="STRING" id="1244531.CIG2463D_1075"/>
<proteinExistence type="predicted"/>
<dbReference type="Pfam" id="PF08543">
    <property type="entry name" value="Phos_pyr_kin"/>
    <property type="match status" value="1"/>
</dbReference>
<dbReference type="EC" id="2.7.1.49" evidence="2"/>
<evidence type="ECO:0000313" key="8">
    <source>
        <dbReference type="EMBL" id="AII14858.1"/>
    </source>
</evidence>
<dbReference type="InterPro" id="IPR029056">
    <property type="entry name" value="Ribokinase-like"/>
</dbReference>
<evidence type="ECO:0000256" key="2">
    <source>
        <dbReference type="ARBA" id="ARBA00012135"/>
    </source>
</evidence>
<keyword evidence="9" id="KW-1185">Reference proteome</keyword>
<dbReference type="PANTHER" id="PTHR20858:SF17">
    <property type="entry name" value="HYDROXYMETHYLPYRIMIDINE_PHOSPHOMETHYLPYRIMIDINE KINASE THI20-RELATED"/>
    <property type="match status" value="1"/>
</dbReference>
<dbReference type="GO" id="GO:0009229">
    <property type="term" value="P:thiamine diphosphate biosynthetic process"/>
    <property type="evidence" value="ECO:0007669"/>
    <property type="project" value="UniProtKB-UniPathway"/>
</dbReference>
<dbReference type="UniPathway" id="UPA00060">
    <property type="reaction ID" value="UER00138"/>
</dbReference>
<dbReference type="SUPFAM" id="SSF53613">
    <property type="entry name" value="Ribokinase-like"/>
    <property type="match status" value="1"/>
</dbReference>
<dbReference type="Proteomes" id="UP000028486">
    <property type="component" value="Chromosome"/>
</dbReference>
<dbReference type="GO" id="GO:0009228">
    <property type="term" value="P:thiamine biosynthetic process"/>
    <property type="evidence" value="ECO:0007669"/>
    <property type="project" value="InterPro"/>
</dbReference>
<dbReference type="EMBL" id="CP009043">
    <property type="protein sequence ID" value="AII14858.1"/>
    <property type="molecule type" value="Genomic_DNA"/>
</dbReference>
<organism evidence="8 9">
    <name type="scientific">Campylobacter iguaniorum</name>
    <dbReference type="NCBI Taxonomy" id="1244531"/>
    <lineage>
        <taxon>Bacteria</taxon>
        <taxon>Pseudomonadati</taxon>
        <taxon>Campylobacterota</taxon>
        <taxon>Epsilonproteobacteria</taxon>
        <taxon>Campylobacterales</taxon>
        <taxon>Campylobacteraceae</taxon>
        <taxon>Campylobacter</taxon>
    </lineage>
</organism>
<dbReference type="GO" id="GO:0008972">
    <property type="term" value="F:phosphomethylpyrimidine kinase activity"/>
    <property type="evidence" value="ECO:0007669"/>
    <property type="project" value="InterPro"/>
</dbReference>
<dbReference type="PANTHER" id="PTHR20858">
    <property type="entry name" value="PHOSPHOMETHYLPYRIMIDINE KINASE"/>
    <property type="match status" value="1"/>
</dbReference>
<evidence type="ECO:0000256" key="4">
    <source>
        <dbReference type="ARBA" id="ARBA00022741"/>
    </source>
</evidence>
<dbReference type="HOGENOM" id="CLU_020520_0_1_7"/>
<keyword evidence="5 8" id="KW-0418">Kinase</keyword>
<dbReference type="InterPro" id="IPR004399">
    <property type="entry name" value="HMP/HMP-P_kinase_dom"/>
</dbReference>
<keyword evidence="3 8" id="KW-0808">Transferase</keyword>
<keyword evidence="6" id="KW-0067">ATP-binding</keyword>
<reference evidence="9" key="1">
    <citation type="journal article" date="2014" name="Genome Announc.">
        <title>Complete Genome Sequence of Campylobacter iguaniorum Strain 1485ET, Isolated from a Bearded Dragon (Pogona vitticeps).</title>
        <authorList>
            <person name="Gilbert M.J."/>
            <person name="Miller W.G."/>
            <person name="Yee E."/>
            <person name="Kik M."/>
            <person name="Wagenaar J.A."/>
            <person name="Duim B."/>
        </authorList>
    </citation>
    <scope>NUCLEOTIDE SEQUENCE [LARGE SCALE GENOMIC DNA]</scope>
    <source>
        <strain evidence="9">1485E</strain>
    </source>
</reference>
<dbReference type="GO" id="GO:0008902">
    <property type="term" value="F:hydroxymethylpyrimidine kinase activity"/>
    <property type="evidence" value="ECO:0007669"/>
    <property type="project" value="UniProtKB-EC"/>
</dbReference>
<dbReference type="OrthoDB" id="9810880at2"/>
<evidence type="ECO:0000256" key="3">
    <source>
        <dbReference type="ARBA" id="ARBA00022679"/>
    </source>
</evidence>
<feature type="domain" description="Pyridoxamine kinase/Phosphomethylpyrimidine kinase" evidence="7">
    <location>
        <begin position="11"/>
        <end position="253"/>
    </location>
</feature>
<dbReference type="KEGG" id="caj:CIG1485E_1022"/>
<dbReference type="FunFam" id="3.40.1190.20:FF:000003">
    <property type="entry name" value="Phosphomethylpyrimidine kinase ThiD"/>
    <property type="match status" value="1"/>
</dbReference>
<dbReference type="InterPro" id="IPR013749">
    <property type="entry name" value="PM/HMP-P_kinase-1"/>
</dbReference>
<sequence length="264" mass="27740">MQKILTIAGSDCSGGAGIQADIKTITAHKMYAMSVITALTAQNTMGVYGVRDVEAGFVAAQIEACFSDIIPDAVKIGMVSNEAIVGQIGINLKKFNAKNIVVDPVMVATSGGKLISDEAIKCVVSELFSLADIITPNLPEAEVLANMSIKSVEDMKKAALNLAQICKGAVLVKGGHLETNAVDILYSNGEFSTFEAPRIETKNTHGTGCTLSSAIACGLGANLDIKTAVARAKEFVSNALKTDIKIGQGNGAIDHYFRINKIFD</sequence>
<evidence type="ECO:0000256" key="6">
    <source>
        <dbReference type="ARBA" id="ARBA00022840"/>
    </source>
</evidence>
<dbReference type="CDD" id="cd01169">
    <property type="entry name" value="HMPP_kinase"/>
    <property type="match status" value="1"/>
</dbReference>
<evidence type="ECO:0000313" key="9">
    <source>
        <dbReference type="Proteomes" id="UP000028486"/>
    </source>
</evidence>
<dbReference type="GO" id="GO:0005829">
    <property type="term" value="C:cytosol"/>
    <property type="evidence" value="ECO:0007669"/>
    <property type="project" value="TreeGrafter"/>
</dbReference>
<keyword evidence="4" id="KW-0547">Nucleotide-binding</keyword>
<evidence type="ECO:0000256" key="1">
    <source>
        <dbReference type="ARBA" id="ARBA00004948"/>
    </source>
</evidence>
<accession>A0A076FB20</accession>
<dbReference type="RefSeq" id="WP_038454408.1">
    <property type="nucleotide sequence ID" value="NZ_CP009043.1"/>
</dbReference>
<dbReference type="NCBIfam" id="TIGR00097">
    <property type="entry name" value="HMP-P_kinase"/>
    <property type="match status" value="1"/>
</dbReference>
<protein>
    <recommendedName>
        <fullName evidence="2">hydroxymethylpyrimidine kinase</fullName>
        <ecNumber evidence="2">2.7.1.49</ecNumber>
    </recommendedName>
</protein>
<dbReference type="eggNOG" id="COG0351">
    <property type="taxonomic scope" value="Bacteria"/>
</dbReference>
<gene>
    <name evidence="8" type="primary">thiD</name>
    <name evidence="8" type="ORF">CIG1485E_1022</name>
</gene>
<evidence type="ECO:0000256" key="5">
    <source>
        <dbReference type="ARBA" id="ARBA00022777"/>
    </source>
</evidence>
<name>A0A076FB20_9BACT</name>
<dbReference type="Gene3D" id="3.40.1190.20">
    <property type="match status" value="1"/>
</dbReference>